<keyword evidence="7" id="KW-0408">Iron</keyword>
<dbReference type="PANTHER" id="PTHR32552:SF68">
    <property type="entry name" value="FERRICHROME OUTER MEMBRANE TRANSPORTER_PHAGE RECEPTOR"/>
    <property type="match status" value="1"/>
</dbReference>
<dbReference type="GO" id="GO:0009279">
    <property type="term" value="C:cell outer membrane"/>
    <property type="evidence" value="ECO:0007669"/>
    <property type="project" value="UniProtKB-SubCell"/>
</dbReference>
<dbReference type="EMBL" id="JAAABJ010000509">
    <property type="protein sequence ID" value="NAW51188.1"/>
    <property type="molecule type" value="Genomic_DNA"/>
</dbReference>
<keyword evidence="4" id="KW-0410">Iron transport</keyword>
<evidence type="ECO:0000259" key="15">
    <source>
        <dbReference type="Pfam" id="PF07715"/>
    </source>
</evidence>
<keyword evidence="10 12" id="KW-0472">Membrane</keyword>
<dbReference type="Pfam" id="PF07715">
    <property type="entry name" value="Plug"/>
    <property type="match status" value="1"/>
</dbReference>
<dbReference type="Pfam" id="PF00593">
    <property type="entry name" value="TonB_dep_Rec_b-barrel"/>
    <property type="match status" value="1"/>
</dbReference>
<keyword evidence="5 12" id="KW-0812">Transmembrane</keyword>
<evidence type="ECO:0000256" key="8">
    <source>
        <dbReference type="ARBA" id="ARBA00023065"/>
    </source>
</evidence>
<evidence type="ECO:0000256" key="7">
    <source>
        <dbReference type="ARBA" id="ARBA00023004"/>
    </source>
</evidence>
<keyword evidence="6" id="KW-0732">Signal</keyword>
<feature type="domain" description="TonB-dependent receptor plug" evidence="15">
    <location>
        <begin position="57"/>
        <end position="154"/>
    </location>
</feature>
<reference evidence="16 17" key="1">
    <citation type="submission" date="2019-11" db="EMBL/GenBank/DDBJ databases">
        <title>Characterization of Elizabethkingia argenteiflava sp. nov., isolated from inner surface of Soybean Pods.</title>
        <authorList>
            <person name="Mo S."/>
        </authorList>
    </citation>
    <scope>NUCLEOTIDE SEQUENCE [LARGE SCALE GENOMIC DNA]</scope>
    <source>
        <strain evidence="16 17">YB22</strain>
    </source>
</reference>
<keyword evidence="11 12" id="KW-0998">Cell outer membrane</keyword>
<dbReference type="PROSITE" id="PS52016">
    <property type="entry name" value="TONB_DEPENDENT_REC_3"/>
    <property type="match status" value="1"/>
</dbReference>
<comment type="subcellular location">
    <subcellularLocation>
        <location evidence="1 12">Cell outer membrane</location>
        <topology evidence="1 12">Multi-pass membrane protein</topology>
    </subcellularLocation>
</comment>
<evidence type="ECO:0000256" key="4">
    <source>
        <dbReference type="ARBA" id="ARBA00022496"/>
    </source>
</evidence>
<gene>
    <name evidence="16" type="ORF">GNY06_07295</name>
</gene>
<evidence type="ECO:0000313" key="17">
    <source>
        <dbReference type="Proteomes" id="UP000553459"/>
    </source>
</evidence>
<keyword evidence="9 13" id="KW-0798">TonB box</keyword>
<keyword evidence="8" id="KW-0406">Ion transport</keyword>
<proteinExistence type="inferred from homology"/>
<evidence type="ECO:0000256" key="11">
    <source>
        <dbReference type="ARBA" id="ARBA00023237"/>
    </source>
</evidence>
<dbReference type="InterPro" id="IPR037066">
    <property type="entry name" value="Plug_dom_sf"/>
</dbReference>
<evidence type="ECO:0000259" key="14">
    <source>
        <dbReference type="Pfam" id="PF00593"/>
    </source>
</evidence>
<dbReference type="InterPro" id="IPR039426">
    <property type="entry name" value="TonB-dep_rcpt-like"/>
</dbReference>
<organism evidence="16 17">
    <name type="scientific">Elizabethkingia argenteiflava</name>
    <dbReference type="NCBI Taxonomy" id="2681556"/>
    <lineage>
        <taxon>Bacteria</taxon>
        <taxon>Pseudomonadati</taxon>
        <taxon>Bacteroidota</taxon>
        <taxon>Flavobacteriia</taxon>
        <taxon>Flavobacteriales</taxon>
        <taxon>Weeksellaceae</taxon>
        <taxon>Elizabethkingia</taxon>
    </lineage>
</organism>
<comment type="caution">
    <text evidence="16">The sequence shown here is derived from an EMBL/GenBank/DDBJ whole genome shotgun (WGS) entry which is preliminary data.</text>
</comment>
<evidence type="ECO:0000256" key="13">
    <source>
        <dbReference type="RuleBase" id="RU003357"/>
    </source>
</evidence>
<dbReference type="InterPro" id="IPR036942">
    <property type="entry name" value="Beta-barrel_TonB_sf"/>
</dbReference>
<evidence type="ECO:0000313" key="16">
    <source>
        <dbReference type="EMBL" id="NAW51188.1"/>
    </source>
</evidence>
<evidence type="ECO:0000256" key="9">
    <source>
        <dbReference type="ARBA" id="ARBA00023077"/>
    </source>
</evidence>
<dbReference type="Gene3D" id="2.40.170.20">
    <property type="entry name" value="TonB-dependent receptor, beta-barrel domain"/>
    <property type="match status" value="1"/>
</dbReference>
<dbReference type="SUPFAM" id="SSF56935">
    <property type="entry name" value="Porins"/>
    <property type="match status" value="1"/>
</dbReference>
<dbReference type="Gene3D" id="2.170.130.10">
    <property type="entry name" value="TonB-dependent receptor, plug domain"/>
    <property type="match status" value="1"/>
</dbReference>
<dbReference type="AlphaFoldDB" id="A0A845PXV5"/>
<dbReference type="Proteomes" id="UP000553459">
    <property type="component" value="Unassembled WGS sequence"/>
</dbReference>
<dbReference type="RefSeq" id="WP_166519473.1">
    <property type="nucleotide sequence ID" value="NZ_JAAABJ010000509.1"/>
</dbReference>
<keyword evidence="16" id="KW-0675">Receptor</keyword>
<keyword evidence="2 12" id="KW-0813">Transport</keyword>
<evidence type="ECO:0000256" key="12">
    <source>
        <dbReference type="PROSITE-ProRule" id="PRU01360"/>
    </source>
</evidence>
<evidence type="ECO:0000256" key="3">
    <source>
        <dbReference type="ARBA" id="ARBA00022452"/>
    </source>
</evidence>
<keyword evidence="3 12" id="KW-1134">Transmembrane beta strand</keyword>
<evidence type="ECO:0000256" key="5">
    <source>
        <dbReference type="ARBA" id="ARBA00022692"/>
    </source>
</evidence>
<evidence type="ECO:0000256" key="10">
    <source>
        <dbReference type="ARBA" id="ARBA00023136"/>
    </source>
</evidence>
<evidence type="ECO:0000256" key="2">
    <source>
        <dbReference type="ARBA" id="ARBA00022448"/>
    </source>
</evidence>
<comment type="similarity">
    <text evidence="12 13">Belongs to the TonB-dependent receptor family.</text>
</comment>
<keyword evidence="17" id="KW-1185">Reference proteome</keyword>
<dbReference type="PANTHER" id="PTHR32552">
    <property type="entry name" value="FERRICHROME IRON RECEPTOR-RELATED"/>
    <property type="match status" value="1"/>
</dbReference>
<dbReference type="GO" id="GO:0015344">
    <property type="term" value="F:siderophore uptake transmembrane transporter activity"/>
    <property type="evidence" value="ECO:0007669"/>
    <property type="project" value="TreeGrafter"/>
</dbReference>
<protein>
    <submittedName>
        <fullName evidence="16">TonB-dependent receptor</fullName>
    </submittedName>
</protein>
<evidence type="ECO:0000256" key="1">
    <source>
        <dbReference type="ARBA" id="ARBA00004571"/>
    </source>
</evidence>
<feature type="domain" description="TonB-dependent receptor-like beta-barrel" evidence="14">
    <location>
        <begin position="315"/>
        <end position="711"/>
    </location>
</feature>
<evidence type="ECO:0000256" key="6">
    <source>
        <dbReference type="ARBA" id="ARBA00022729"/>
    </source>
</evidence>
<name>A0A845PXV5_9FLAO</name>
<accession>A0A845PXV5</accession>
<dbReference type="InterPro" id="IPR012910">
    <property type="entry name" value="Plug_dom"/>
</dbReference>
<sequence>MNKSIFITCVLGAFFVDGQVKQADSLAYKNIEGVELFGGQKKTEGLQTLTRLPLPTRNQIQSISVISYKAIESLGGLSLTDVVKNVPGVTLFAKYGRNSESMSIRGYRGVPVLKDGVLFDSDFRTGSMLTDMQGVENIQIIKGAAALTQGVGNGLGSAGGVINIVTKKPQFIDHNQVGFRYGSWDFYRSTVDVQKVLDAEGKVGIRLNAAYQNNNSFRAHVEGERVYVNPSITFRPDKKTNIYLSMDYTYDMVTPDRGTVNLAAGDRQALYKMPKGKFLGFSEDFSKYKIFNFTSLLERKITDHLKIRTAYMSSSSDYSFEGMSIAPNGEKWNLRKRYYGKNKSQESNRVFQFDFIGQDIQTDFIKHTFQLGFDWKEADLKSYSFDVYKNAIHPDNLIGIQRNPQFRDQPLDIIDVLKDIPNNLSVNILYQNKGKSTTVTPSMGLMFQDAMSVGKYIKAHLGIRYSRLNGSTQKDVAIWNPSVGLMFTPVENINIFGSYTSSTSLRSANLLLQGGGRVGASNTHQWEAGIKSDWFHEKLRFNVTYFDINAKRLSYSVLNEKYEPVRDKNNNPLYGLAGNLSRKGLEVELIGSILPNLQIMSGWAYLDAQYQNSPSYVNGSRPMNAPKHTANAWLNYKFDHGCLEGFDVGAGIYYVGARPVDEWTQKSFTSAHINSVTPGKKPFDMPSYTTLDAQIGYVYKNIGARIFLNNILNVIAYNSYFRGGFIDQIQPRNYGLQLQYKF</sequence>
<dbReference type="CDD" id="cd01347">
    <property type="entry name" value="ligand_gated_channel"/>
    <property type="match status" value="1"/>
</dbReference>
<dbReference type="InterPro" id="IPR000531">
    <property type="entry name" value="Beta-barrel_TonB"/>
</dbReference>